<dbReference type="GO" id="GO:0030313">
    <property type="term" value="C:cell envelope"/>
    <property type="evidence" value="ECO:0007669"/>
    <property type="project" value="UniProtKB-SubCell"/>
</dbReference>
<dbReference type="GO" id="GO:0016491">
    <property type="term" value="F:oxidoreductase activity"/>
    <property type="evidence" value="ECO:0007669"/>
    <property type="project" value="InterPro"/>
</dbReference>
<dbReference type="PROSITE" id="PS51352">
    <property type="entry name" value="THIOREDOXIN_2"/>
    <property type="match status" value="1"/>
</dbReference>
<evidence type="ECO:0000259" key="5">
    <source>
        <dbReference type="PROSITE" id="PS51352"/>
    </source>
</evidence>
<feature type="domain" description="Thioredoxin" evidence="5">
    <location>
        <begin position="10"/>
        <end position="166"/>
    </location>
</feature>
<dbReference type="Proteomes" id="UP000315971">
    <property type="component" value="Unassembled WGS sequence"/>
</dbReference>
<dbReference type="PANTHER" id="PTHR42852:SF6">
    <property type="entry name" value="THIOL:DISULFIDE INTERCHANGE PROTEIN DSBE"/>
    <property type="match status" value="1"/>
</dbReference>
<gene>
    <name evidence="6" type="ORF">SAMN06265350_11527</name>
</gene>
<keyword evidence="7" id="KW-1185">Reference proteome</keyword>
<keyword evidence="3" id="KW-1015">Disulfide bond</keyword>
<protein>
    <submittedName>
        <fullName evidence="6">Redoxin</fullName>
    </submittedName>
</protein>
<evidence type="ECO:0000256" key="1">
    <source>
        <dbReference type="ARBA" id="ARBA00004196"/>
    </source>
</evidence>
<accession>A0A521EIA4</accession>
<name>A0A521EIA4_9SPHI</name>
<keyword evidence="2" id="KW-0201">Cytochrome c-type biogenesis</keyword>
<dbReference type="EMBL" id="FXSZ01000015">
    <property type="protein sequence ID" value="SMO83648.1"/>
    <property type="molecule type" value="Genomic_DNA"/>
</dbReference>
<sequence length="166" mass="19492">MGYSTYRIFNYSGNKKIHFLDHSLASKNIEEVLKSPEFKGKVVYVDIWASWCGECIKQFPYAKSLKTHFRAEPIAYLYISYNNKFRIDHQTKWKALIKKNNLEGYHLEVNKDFYEDLWSRIKTSTTEKITIPRYLIVGKDGKIVNKNAANPESEAIVYEQIQKALQ</sequence>
<proteinExistence type="predicted"/>
<evidence type="ECO:0000256" key="3">
    <source>
        <dbReference type="ARBA" id="ARBA00023157"/>
    </source>
</evidence>
<dbReference type="SUPFAM" id="SSF52833">
    <property type="entry name" value="Thioredoxin-like"/>
    <property type="match status" value="1"/>
</dbReference>
<dbReference type="CDD" id="cd02966">
    <property type="entry name" value="TlpA_like_family"/>
    <property type="match status" value="1"/>
</dbReference>
<dbReference type="InterPro" id="IPR050553">
    <property type="entry name" value="Thioredoxin_ResA/DsbE_sf"/>
</dbReference>
<dbReference type="Gene3D" id="3.40.30.10">
    <property type="entry name" value="Glutaredoxin"/>
    <property type="match status" value="1"/>
</dbReference>
<organism evidence="6 7">
    <name type="scientific">Solitalea koreensis</name>
    <dbReference type="NCBI Taxonomy" id="543615"/>
    <lineage>
        <taxon>Bacteria</taxon>
        <taxon>Pseudomonadati</taxon>
        <taxon>Bacteroidota</taxon>
        <taxon>Sphingobacteriia</taxon>
        <taxon>Sphingobacteriales</taxon>
        <taxon>Sphingobacteriaceae</taxon>
        <taxon>Solitalea</taxon>
    </lineage>
</organism>
<dbReference type="InterPro" id="IPR036249">
    <property type="entry name" value="Thioredoxin-like_sf"/>
</dbReference>
<comment type="subcellular location">
    <subcellularLocation>
        <location evidence="1">Cell envelope</location>
    </subcellularLocation>
</comment>
<dbReference type="AlphaFoldDB" id="A0A521EIA4"/>
<evidence type="ECO:0000256" key="2">
    <source>
        <dbReference type="ARBA" id="ARBA00022748"/>
    </source>
</evidence>
<keyword evidence="4" id="KW-0676">Redox-active center</keyword>
<dbReference type="InterPro" id="IPR013766">
    <property type="entry name" value="Thioredoxin_domain"/>
</dbReference>
<dbReference type="GO" id="GO:0017004">
    <property type="term" value="P:cytochrome complex assembly"/>
    <property type="evidence" value="ECO:0007669"/>
    <property type="project" value="UniProtKB-KW"/>
</dbReference>
<dbReference type="InterPro" id="IPR013740">
    <property type="entry name" value="Redoxin"/>
</dbReference>
<evidence type="ECO:0000256" key="4">
    <source>
        <dbReference type="ARBA" id="ARBA00023284"/>
    </source>
</evidence>
<reference evidence="6 7" key="1">
    <citation type="submission" date="2017-05" db="EMBL/GenBank/DDBJ databases">
        <authorList>
            <person name="Varghese N."/>
            <person name="Submissions S."/>
        </authorList>
    </citation>
    <scope>NUCLEOTIDE SEQUENCE [LARGE SCALE GENOMIC DNA]</scope>
    <source>
        <strain evidence="6 7">DSM 21342</strain>
    </source>
</reference>
<dbReference type="Pfam" id="PF08534">
    <property type="entry name" value="Redoxin"/>
    <property type="match status" value="1"/>
</dbReference>
<evidence type="ECO:0000313" key="6">
    <source>
        <dbReference type="EMBL" id="SMO83648.1"/>
    </source>
</evidence>
<evidence type="ECO:0000313" key="7">
    <source>
        <dbReference type="Proteomes" id="UP000315971"/>
    </source>
</evidence>
<dbReference type="PANTHER" id="PTHR42852">
    <property type="entry name" value="THIOL:DISULFIDE INTERCHANGE PROTEIN DSBE"/>
    <property type="match status" value="1"/>
</dbReference>